<evidence type="ECO:0000313" key="2">
    <source>
        <dbReference type="Proteomes" id="UP000034235"/>
    </source>
</evidence>
<organism evidence="1 2">
    <name type="scientific">Candidatus Daviesbacteria bacterium GW2011_GWA2_38_24</name>
    <dbReference type="NCBI Taxonomy" id="1618422"/>
    <lineage>
        <taxon>Bacteria</taxon>
        <taxon>Candidatus Daviesiibacteriota</taxon>
    </lineage>
</organism>
<accession>A0A0G0JE76</accession>
<reference evidence="1 2" key="1">
    <citation type="journal article" date="2015" name="Nature">
        <title>rRNA introns, odd ribosomes, and small enigmatic genomes across a large radiation of phyla.</title>
        <authorList>
            <person name="Brown C.T."/>
            <person name="Hug L.A."/>
            <person name="Thomas B.C."/>
            <person name="Sharon I."/>
            <person name="Castelle C.J."/>
            <person name="Singh A."/>
            <person name="Wilkins M.J."/>
            <person name="Williams K.H."/>
            <person name="Banfield J.F."/>
        </authorList>
    </citation>
    <scope>NUCLEOTIDE SEQUENCE [LARGE SCALE GENOMIC DNA]</scope>
</reference>
<dbReference type="AlphaFoldDB" id="A0A0G0JE76"/>
<comment type="caution">
    <text evidence="1">The sequence shown here is derived from an EMBL/GenBank/DDBJ whole genome shotgun (WGS) entry which is preliminary data.</text>
</comment>
<dbReference type="Proteomes" id="UP000034235">
    <property type="component" value="Unassembled WGS sequence"/>
</dbReference>
<dbReference type="EMBL" id="LBUP01000013">
    <property type="protein sequence ID" value="KKQ65007.1"/>
    <property type="molecule type" value="Genomic_DNA"/>
</dbReference>
<evidence type="ECO:0000313" key="1">
    <source>
        <dbReference type="EMBL" id="KKQ65007.1"/>
    </source>
</evidence>
<proteinExistence type="predicted"/>
<protein>
    <recommendedName>
        <fullName evidence="3">KOW domain-containing protein</fullName>
    </recommendedName>
</protein>
<evidence type="ECO:0008006" key="3">
    <source>
        <dbReference type="Google" id="ProtNLM"/>
    </source>
</evidence>
<gene>
    <name evidence="1" type="ORF">US86_C0013G0008</name>
</gene>
<name>A0A0G0JE76_9BACT</name>
<sequence length="376" mass="40653">MNLSINFRHRIRNGVVTHIKRKLTGNGQITARVNQVIEPHDIIGKSLVTAGFSTISLSKALGVNPKEAVNFLQKPLGASIYKGELLALKKGMLGLGDKVVVSPTDCVLDSFDDNTGELRLKFLPKDTPLISGVYGIVDRITQNNEVIIRTHATEINGLFGSGIQRFGPLRIMGKRESLITKTLVLPTDEQHILVAGAMVFADALREAVSKGVTGIISGGLNARDFKSMSGFINPSSRVGTDIGISLVVTEGFGPIPLGEDVFSVFQAHEGNFIFVLGNSARILLPTIDSNCIMTIRKTALPISNLPERPAEVDMKDLHQGDKVRIVWPPFMGTQGKVLSLDLVPTTLPSGINTYLVTVETPSRKVKVPFTNIELVG</sequence>